<feature type="signal peptide" evidence="1">
    <location>
        <begin position="1"/>
        <end position="27"/>
    </location>
</feature>
<comment type="caution">
    <text evidence="3">The sequence shown here is derived from an EMBL/GenBank/DDBJ whole genome shotgun (WGS) entry which is preliminary data.</text>
</comment>
<sequence length="112" mass="12288">MSRFKLTVVLTSLSCLFLLACATNVSANTSVLTTSTSAQPRLQQMALQKLTSNPNFRIENLQVIVDGDTVELKGIAETGFQRALAQKFLEHSQGVMQIKNNLKVSKLNHPSL</sequence>
<protein>
    <submittedName>
        <fullName evidence="3">BON domain-containing protein</fullName>
    </submittedName>
</protein>
<gene>
    <name evidence="3" type="ORF">D4741_05995</name>
</gene>
<evidence type="ECO:0000313" key="3">
    <source>
        <dbReference type="EMBL" id="RJF37615.1"/>
    </source>
</evidence>
<accession>A0A3A3EN66</accession>
<dbReference type="RefSeq" id="WP_119852332.1">
    <property type="nucleotide sequence ID" value="NZ_QYSE01000001.1"/>
</dbReference>
<name>A0A3A3EN66_9GAMM</name>
<reference evidence="3 4" key="1">
    <citation type="submission" date="2018-09" db="EMBL/GenBank/DDBJ databases">
        <title>Identification of marine bacteria producing industrial enzymes.</title>
        <authorList>
            <person name="Cheng T.H."/>
            <person name="Saidin J."/>
            <person name="Muhd D.D."/>
            <person name="Isa M.N.M."/>
            <person name="Bakar M.F.A."/>
            <person name="Ismail N."/>
        </authorList>
    </citation>
    <scope>NUCLEOTIDE SEQUENCE [LARGE SCALE GENOMIC DNA]</scope>
    <source>
        <strain evidence="3 4">MNAD 1.6</strain>
    </source>
</reference>
<proteinExistence type="predicted"/>
<dbReference type="AlphaFoldDB" id="A0A3A3EN66"/>
<dbReference type="InterPro" id="IPR007055">
    <property type="entry name" value="BON_dom"/>
</dbReference>
<evidence type="ECO:0000259" key="2">
    <source>
        <dbReference type="PROSITE" id="PS50914"/>
    </source>
</evidence>
<dbReference type="Proteomes" id="UP000265938">
    <property type="component" value="Unassembled WGS sequence"/>
</dbReference>
<evidence type="ECO:0000256" key="1">
    <source>
        <dbReference type="SAM" id="SignalP"/>
    </source>
</evidence>
<dbReference type="Pfam" id="PF04972">
    <property type="entry name" value="BON"/>
    <property type="match status" value="1"/>
</dbReference>
<dbReference type="Gene3D" id="3.30.1340.30">
    <property type="match status" value="1"/>
</dbReference>
<dbReference type="PROSITE" id="PS51257">
    <property type="entry name" value="PROKAR_LIPOPROTEIN"/>
    <property type="match status" value="1"/>
</dbReference>
<feature type="domain" description="BON" evidence="2">
    <location>
        <begin position="38"/>
        <end position="106"/>
    </location>
</feature>
<feature type="chain" id="PRO_5017283456" evidence="1">
    <location>
        <begin position="28"/>
        <end position="112"/>
    </location>
</feature>
<keyword evidence="1" id="KW-0732">Signal</keyword>
<evidence type="ECO:0000313" key="4">
    <source>
        <dbReference type="Proteomes" id="UP000265938"/>
    </source>
</evidence>
<dbReference type="EMBL" id="QYSE01000001">
    <property type="protein sequence ID" value="RJF37615.1"/>
    <property type="molecule type" value="Genomic_DNA"/>
</dbReference>
<dbReference type="PROSITE" id="PS50914">
    <property type="entry name" value="BON"/>
    <property type="match status" value="1"/>
</dbReference>
<organism evidence="3 4">
    <name type="scientific">Pseudoalteromonas gelatinilytica</name>
    <dbReference type="NCBI Taxonomy" id="1703256"/>
    <lineage>
        <taxon>Bacteria</taxon>
        <taxon>Pseudomonadati</taxon>
        <taxon>Pseudomonadota</taxon>
        <taxon>Gammaproteobacteria</taxon>
        <taxon>Alteromonadales</taxon>
        <taxon>Pseudoalteromonadaceae</taxon>
        <taxon>Pseudoalteromonas</taxon>
    </lineage>
</organism>